<evidence type="ECO:0000313" key="2">
    <source>
        <dbReference type="Proteomes" id="UP001457282"/>
    </source>
</evidence>
<accession>A0AAW1WHW0</accession>
<gene>
    <name evidence="1" type="ORF">M0R45_032014</name>
</gene>
<reference evidence="1 2" key="1">
    <citation type="journal article" date="2023" name="G3 (Bethesda)">
        <title>A chromosome-length genome assembly and annotation of blackberry (Rubus argutus, cv. 'Hillquist').</title>
        <authorList>
            <person name="Bruna T."/>
            <person name="Aryal R."/>
            <person name="Dudchenko O."/>
            <person name="Sargent D.J."/>
            <person name="Mead D."/>
            <person name="Buti M."/>
            <person name="Cavallini A."/>
            <person name="Hytonen T."/>
            <person name="Andres J."/>
            <person name="Pham M."/>
            <person name="Weisz D."/>
            <person name="Mascagni F."/>
            <person name="Usai G."/>
            <person name="Natali L."/>
            <person name="Bassil N."/>
            <person name="Fernandez G.E."/>
            <person name="Lomsadze A."/>
            <person name="Armour M."/>
            <person name="Olukolu B."/>
            <person name="Poorten T."/>
            <person name="Britton C."/>
            <person name="Davik J."/>
            <person name="Ashrafi H."/>
            <person name="Aiden E.L."/>
            <person name="Borodovsky M."/>
            <person name="Worthington M."/>
        </authorList>
    </citation>
    <scope>NUCLEOTIDE SEQUENCE [LARGE SCALE GENOMIC DNA]</scope>
    <source>
        <strain evidence="1">PI 553951</strain>
    </source>
</reference>
<proteinExistence type="predicted"/>
<protein>
    <submittedName>
        <fullName evidence="1">Uncharacterized protein</fullName>
    </submittedName>
</protein>
<dbReference type="Proteomes" id="UP001457282">
    <property type="component" value="Unassembled WGS sequence"/>
</dbReference>
<dbReference type="EMBL" id="JBEDUW010000006">
    <property type="protein sequence ID" value="KAK9923605.1"/>
    <property type="molecule type" value="Genomic_DNA"/>
</dbReference>
<evidence type="ECO:0000313" key="1">
    <source>
        <dbReference type="EMBL" id="KAK9923605.1"/>
    </source>
</evidence>
<sequence length="88" mass="10007">MANLRWVHLGIDDRFSGGGATMDDSTALVLMRQVRRLHGGAGWVCWIEVSLTTAERHDVFMEPWRNSDAAMDEHGLGWASRRRRENIA</sequence>
<keyword evidence="2" id="KW-1185">Reference proteome</keyword>
<comment type="caution">
    <text evidence="1">The sequence shown here is derived from an EMBL/GenBank/DDBJ whole genome shotgun (WGS) entry which is preliminary data.</text>
</comment>
<organism evidence="1 2">
    <name type="scientific">Rubus argutus</name>
    <name type="common">Southern blackberry</name>
    <dbReference type="NCBI Taxonomy" id="59490"/>
    <lineage>
        <taxon>Eukaryota</taxon>
        <taxon>Viridiplantae</taxon>
        <taxon>Streptophyta</taxon>
        <taxon>Embryophyta</taxon>
        <taxon>Tracheophyta</taxon>
        <taxon>Spermatophyta</taxon>
        <taxon>Magnoliopsida</taxon>
        <taxon>eudicotyledons</taxon>
        <taxon>Gunneridae</taxon>
        <taxon>Pentapetalae</taxon>
        <taxon>rosids</taxon>
        <taxon>fabids</taxon>
        <taxon>Rosales</taxon>
        <taxon>Rosaceae</taxon>
        <taxon>Rosoideae</taxon>
        <taxon>Rosoideae incertae sedis</taxon>
        <taxon>Rubus</taxon>
    </lineage>
</organism>
<dbReference type="AlphaFoldDB" id="A0AAW1WHW0"/>
<name>A0AAW1WHW0_RUBAR</name>